<feature type="compositionally biased region" description="Low complexity" evidence="1">
    <location>
        <begin position="195"/>
        <end position="204"/>
    </location>
</feature>
<dbReference type="SUPFAM" id="SSF109854">
    <property type="entry name" value="DinB/YfiT-like putative metalloenzymes"/>
    <property type="match status" value="1"/>
</dbReference>
<proteinExistence type="predicted"/>
<dbReference type="NCBIfam" id="TIGR03083">
    <property type="entry name" value="maleylpyruvate isomerase family mycothiol-dependent enzyme"/>
    <property type="match status" value="1"/>
</dbReference>
<dbReference type="EMBL" id="CP109495">
    <property type="protein sequence ID" value="WUX53358.1"/>
    <property type="molecule type" value="Genomic_DNA"/>
</dbReference>
<dbReference type="Proteomes" id="UP001432209">
    <property type="component" value="Chromosome"/>
</dbReference>
<dbReference type="InterPro" id="IPR017520">
    <property type="entry name" value="CHP03086"/>
</dbReference>
<evidence type="ECO:0000313" key="4">
    <source>
        <dbReference type="Proteomes" id="UP001432209"/>
    </source>
</evidence>
<evidence type="ECO:0000256" key="1">
    <source>
        <dbReference type="SAM" id="MobiDB-lite"/>
    </source>
</evidence>
<gene>
    <name evidence="3" type="ORF">OG442_18410</name>
</gene>
<reference evidence="3" key="1">
    <citation type="submission" date="2022-10" db="EMBL/GenBank/DDBJ databases">
        <title>The complete genomes of actinobacterial strains from the NBC collection.</title>
        <authorList>
            <person name="Joergensen T.S."/>
            <person name="Alvarez Arevalo M."/>
            <person name="Sterndorff E.B."/>
            <person name="Faurdal D."/>
            <person name="Vuksanovic O."/>
            <person name="Mourched A.-S."/>
            <person name="Charusanti P."/>
            <person name="Shaw S."/>
            <person name="Blin K."/>
            <person name="Weber T."/>
        </authorList>
    </citation>
    <scope>NUCLEOTIDE SEQUENCE</scope>
    <source>
        <strain evidence="3">NBC_01432</strain>
    </source>
</reference>
<feature type="domain" description="Mycothiol-dependent maleylpyruvate isomerase metal-binding" evidence="2">
    <location>
        <begin position="38"/>
        <end position="162"/>
    </location>
</feature>
<dbReference type="NCBIfam" id="TIGR03086">
    <property type="entry name" value="TIGR03086 family metal-binding protein"/>
    <property type="match status" value="1"/>
</dbReference>
<name>A0ABZ2A7R2_STRNV</name>
<sequence>MGPNQEFKNELDRLIDHQLLPGERDFVWTYDRTVLLESVRVLEHAGPADWERPTPCADWDLRALVSHMAGQHHGFAAAADGAGADLRHWRPGPLRLDDDPPGDDPIAVYRAAVTRVVESFARPGAVERRFDLPEISTTRTFPAAVAVEFHFLDHTVHTWDMAKAVGLDWEPADDIAEAALTVALRVPDDERRRAPGAAFGPARTPARDGRPFDLVLTTLGRSPAWTP</sequence>
<organism evidence="3 4">
    <name type="scientific">Streptomyces niveus</name>
    <name type="common">Streptomyces spheroides</name>
    <dbReference type="NCBI Taxonomy" id="193462"/>
    <lineage>
        <taxon>Bacteria</taxon>
        <taxon>Bacillati</taxon>
        <taxon>Actinomycetota</taxon>
        <taxon>Actinomycetes</taxon>
        <taxon>Kitasatosporales</taxon>
        <taxon>Streptomycetaceae</taxon>
        <taxon>Streptomyces</taxon>
    </lineage>
</organism>
<evidence type="ECO:0000259" key="2">
    <source>
        <dbReference type="Pfam" id="PF11716"/>
    </source>
</evidence>
<protein>
    <submittedName>
        <fullName evidence="3">TIGR03086 family metal-binding protein</fullName>
    </submittedName>
</protein>
<dbReference type="InterPro" id="IPR034660">
    <property type="entry name" value="DinB/YfiT-like"/>
</dbReference>
<evidence type="ECO:0000313" key="3">
    <source>
        <dbReference type="EMBL" id="WUX53358.1"/>
    </source>
</evidence>
<dbReference type="RefSeq" id="WP_329076960.1">
    <property type="nucleotide sequence ID" value="NZ_CP109495.1"/>
</dbReference>
<dbReference type="InterPro" id="IPR024344">
    <property type="entry name" value="MDMPI_metal-binding"/>
</dbReference>
<dbReference type="Pfam" id="PF11716">
    <property type="entry name" value="MDMPI_N"/>
    <property type="match status" value="1"/>
</dbReference>
<dbReference type="Gene3D" id="1.20.120.450">
    <property type="entry name" value="dinb family like domain"/>
    <property type="match status" value="1"/>
</dbReference>
<feature type="region of interest" description="Disordered" evidence="1">
    <location>
        <begin position="191"/>
        <end position="210"/>
    </location>
</feature>
<keyword evidence="4" id="KW-1185">Reference proteome</keyword>
<dbReference type="InterPro" id="IPR017517">
    <property type="entry name" value="Maleyloyr_isom"/>
</dbReference>
<accession>A0ABZ2A7R2</accession>